<evidence type="ECO:0000259" key="1">
    <source>
        <dbReference type="Pfam" id="PF04909"/>
    </source>
</evidence>
<evidence type="ECO:0000313" key="3">
    <source>
        <dbReference type="Proteomes" id="UP000525298"/>
    </source>
</evidence>
<dbReference type="SUPFAM" id="SSF51556">
    <property type="entry name" value="Metallo-dependent hydrolases"/>
    <property type="match status" value="1"/>
</dbReference>
<dbReference type="Proteomes" id="UP000525298">
    <property type="component" value="Unassembled WGS sequence"/>
</dbReference>
<name>A0A7W0C9H5_9BACT</name>
<feature type="domain" description="Amidohydrolase-related" evidence="1">
    <location>
        <begin position="3"/>
        <end position="244"/>
    </location>
</feature>
<protein>
    <recommendedName>
        <fullName evidence="1">Amidohydrolase-related domain-containing protein</fullName>
    </recommendedName>
</protein>
<gene>
    <name evidence="2" type="ORF">HNR65_001871</name>
</gene>
<dbReference type="Pfam" id="PF04909">
    <property type="entry name" value="Amidohydro_2"/>
    <property type="match status" value="1"/>
</dbReference>
<comment type="caution">
    <text evidence="2">The sequence shown here is derived from an EMBL/GenBank/DDBJ whole genome shotgun (WGS) entry which is preliminary data.</text>
</comment>
<accession>A0A7W0C9H5</accession>
<dbReference type="EMBL" id="JACDUS010000004">
    <property type="protein sequence ID" value="MBA2881544.1"/>
    <property type="molecule type" value="Genomic_DNA"/>
</dbReference>
<keyword evidence="3" id="KW-1185">Reference proteome</keyword>
<dbReference type="GO" id="GO:0016787">
    <property type="term" value="F:hydrolase activity"/>
    <property type="evidence" value="ECO:0007669"/>
    <property type="project" value="InterPro"/>
</dbReference>
<dbReference type="RefSeq" id="WP_181551194.1">
    <property type="nucleotide sequence ID" value="NZ_JACDUS010000004.1"/>
</dbReference>
<dbReference type="InterPro" id="IPR006680">
    <property type="entry name" value="Amidohydro-rel"/>
</dbReference>
<evidence type="ECO:0000313" key="2">
    <source>
        <dbReference type="EMBL" id="MBA2881544.1"/>
    </source>
</evidence>
<proteinExistence type="predicted"/>
<dbReference type="Gene3D" id="3.20.20.140">
    <property type="entry name" value="Metal-dependent hydrolases"/>
    <property type="match status" value="1"/>
</dbReference>
<dbReference type="AlphaFoldDB" id="A0A7W0C9H5"/>
<sequence length="258" mass="29502">MIVDAHAHCGIYDRFPPQAFEDYLAAVKNSSIEGAAMFSPVMEIYDRNDPDFADNKAWQKQRKASNRYLLSLENRELQVFPYFFIWNDFAVEQLDDRHCGIKWHRHADEPVYRYEDPACVAAVAEIRRRGVPVVFEEELSNTLRFVNEIARGVNVIIPHLGMLNGGYRAIARSGLWENPRVHTDTSLASRDEILNYIECYGGTRIMFGSDFPFGDPVSELNKIRELPLSENLQKAIAGGNFRKLMAQGQGGALMNWRK</sequence>
<dbReference type="InterPro" id="IPR032466">
    <property type="entry name" value="Metal_Hydrolase"/>
</dbReference>
<organism evidence="2 3">
    <name type="scientific">Desulfosalsimonas propionicica</name>
    <dbReference type="NCBI Taxonomy" id="332175"/>
    <lineage>
        <taxon>Bacteria</taxon>
        <taxon>Pseudomonadati</taxon>
        <taxon>Thermodesulfobacteriota</taxon>
        <taxon>Desulfobacteria</taxon>
        <taxon>Desulfobacterales</taxon>
        <taxon>Desulfosalsimonadaceae</taxon>
        <taxon>Desulfosalsimonas</taxon>
    </lineage>
</organism>
<reference evidence="2 3" key="1">
    <citation type="submission" date="2020-07" db="EMBL/GenBank/DDBJ databases">
        <title>Genomic Encyclopedia of Type Strains, Phase IV (KMG-IV): sequencing the most valuable type-strain genomes for metagenomic binning, comparative biology and taxonomic classification.</title>
        <authorList>
            <person name="Goeker M."/>
        </authorList>
    </citation>
    <scope>NUCLEOTIDE SEQUENCE [LARGE SCALE GENOMIC DNA]</scope>
    <source>
        <strain evidence="2 3">DSM 17721</strain>
    </source>
</reference>